<dbReference type="AlphaFoldDB" id="A0A5C4T8Z8"/>
<evidence type="ECO:0000313" key="1">
    <source>
        <dbReference type="EMBL" id="TNJ65501.1"/>
    </source>
</evidence>
<reference evidence="1 2" key="1">
    <citation type="submission" date="2019-05" db="EMBL/GenBank/DDBJ databases">
        <title>We sequenced the genome of Paenibacillus hemerocallicola KCTC 33185 for further insight into its adaptation and study the phylogeny of Paenibacillus.</title>
        <authorList>
            <person name="Narsing Rao M.P."/>
        </authorList>
    </citation>
    <scope>NUCLEOTIDE SEQUENCE [LARGE SCALE GENOMIC DNA]</scope>
    <source>
        <strain evidence="1 2">KCTC 33185</strain>
    </source>
</reference>
<name>A0A5C4T8Z8_9BACL</name>
<proteinExistence type="predicted"/>
<comment type="caution">
    <text evidence="1">The sequence shown here is derived from an EMBL/GenBank/DDBJ whole genome shotgun (WGS) entry which is preliminary data.</text>
</comment>
<dbReference type="EMBL" id="VDCQ01000018">
    <property type="protein sequence ID" value="TNJ65501.1"/>
    <property type="molecule type" value="Genomic_DNA"/>
</dbReference>
<sequence length="204" mass="22853">MELNKVAYSQIADQLETGDLLFCHGIVAGSRLVEKLEDCQWSHVGMVVRTADGQNLLWESTTADQLQDVRFHVEKTGPQLVRLIDRIATDVSNNTDTLFAIRKLNVKRSPEMIDALNAFIGEVHDAVFPSEAKMYFEVLEGKVGIKTSYADFFCSKLVAATYIRMGLLSEERVPNDYEPKDFASPGHIRLQNGASWGEEMLVTP</sequence>
<organism evidence="1 2">
    <name type="scientific">Paenibacillus hemerocallicola</name>
    <dbReference type="NCBI Taxonomy" id="1172614"/>
    <lineage>
        <taxon>Bacteria</taxon>
        <taxon>Bacillati</taxon>
        <taxon>Bacillota</taxon>
        <taxon>Bacilli</taxon>
        <taxon>Bacillales</taxon>
        <taxon>Paenibacillaceae</taxon>
        <taxon>Paenibacillus</taxon>
    </lineage>
</organism>
<dbReference type="PANTHER" id="PTHR47112:SF1">
    <property type="entry name" value="PX DOMAIN-CONTAINING PROTEIN"/>
    <property type="match status" value="1"/>
</dbReference>
<dbReference type="Gene3D" id="3.90.1720.10">
    <property type="entry name" value="endopeptidase domain like (from Nostoc punctiforme)"/>
    <property type="match status" value="1"/>
</dbReference>
<accession>A0A5C4T8Z8</accession>
<dbReference type="OrthoDB" id="2080662at2"/>
<keyword evidence="2" id="KW-1185">Reference proteome</keyword>
<dbReference type="Proteomes" id="UP000307943">
    <property type="component" value="Unassembled WGS sequence"/>
</dbReference>
<dbReference type="RefSeq" id="WP_139602998.1">
    <property type="nucleotide sequence ID" value="NZ_VDCQ01000018.1"/>
</dbReference>
<evidence type="ECO:0000313" key="2">
    <source>
        <dbReference type="Proteomes" id="UP000307943"/>
    </source>
</evidence>
<dbReference type="InterPro" id="IPR038765">
    <property type="entry name" value="Papain-like_cys_pep_sf"/>
</dbReference>
<gene>
    <name evidence="1" type="ORF">FE784_14875</name>
</gene>
<protein>
    <recommendedName>
        <fullName evidence="3">Permuted papain-like amidase YaeF/Yiix C92 family enzyme</fullName>
    </recommendedName>
</protein>
<dbReference type="SUPFAM" id="SSF54001">
    <property type="entry name" value="Cysteine proteinases"/>
    <property type="match status" value="1"/>
</dbReference>
<evidence type="ECO:0008006" key="3">
    <source>
        <dbReference type="Google" id="ProtNLM"/>
    </source>
</evidence>
<dbReference type="PANTHER" id="PTHR47112">
    <property type="entry name" value="PX DOMAIN-CONTAINING PROTEIN"/>
    <property type="match status" value="1"/>
</dbReference>